<evidence type="ECO:0000313" key="1">
    <source>
        <dbReference type="EMBL" id="EKM31759.1"/>
    </source>
</evidence>
<dbReference type="EMBL" id="AJSR01001043">
    <property type="protein sequence ID" value="EKM31759.1"/>
    <property type="molecule type" value="Genomic_DNA"/>
</dbReference>
<protein>
    <submittedName>
        <fullName evidence="1">Uncharacterized protein</fullName>
    </submittedName>
</protein>
<accession>A0A454CZD1</accession>
<evidence type="ECO:0000313" key="2">
    <source>
        <dbReference type="Proteomes" id="UP000008367"/>
    </source>
</evidence>
<sequence>MENFDTLISDRIFIFYSEI</sequence>
<name>A0A454CZD1_VIBHA</name>
<dbReference type="AlphaFoldDB" id="A0A454CZD1"/>
<proteinExistence type="predicted"/>
<feature type="non-terminal residue" evidence="1">
    <location>
        <position position="19"/>
    </location>
</feature>
<dbReference type="Proteomes" id="UP000008367">
    <property type="component" value="Unassembled WGS sequence"/>
</dbReference>
<organism evidence="1 2">
    <name type="scientific">Vibrio harveyi</name>
    <name type="common">Beneckea harveyi</name>
    <dbReference type="NCBI Taxonomy" id="669"/>
    <lineage>
        <taxon>Bacteria</taxon>
        <taxon>Pseudomonadati</taxon>
        <taxon>Pseudomonadota</taxon>
        <taxon>Gammaproteobacteria</taxon>
        <taxon>Vibrionales</taxon>
        <taxon>Vibrionaceae</taxon>
        <taxon>Vibrio</taxon>
    </lineage>
</organism>
<reference evidence="1 2" key="1">
    <citation type="submission" date="2012-10" db="EMBL/GenBank/DDBJ databases">
        <title>Genome sequence of Vibrio Cholerae HENC-02.</title>
        <authorList>
            <person name="Eppinger M."/>
            <person name="Hasan N.A."/>
            <person name="Sengamalay N."/>
            <person name="Hine E."/>
            <person name="Su Q."/>
            <person name="Daugherty S.C."/>
            <person name="Young S."/>
            <person name="Sadzewicz L."/>
            <person name="Tallon L."/>
            <person name="Cebula T.A."/>
            <person name="Ravel J."/>
            <person name="Colwell R.R."/>
        </authorList>
    </citation>
    <scope>NUCLEOTIDE SEQUENCE [LARGE SCALE GENOMIC DNA]</scope>
    <source>
        <strain evidence="1 2">HENC-02</strain>
    </source>
</reference>
<comment type="caution">
    <text evidence="1">The sequence shown here is derived from an EMBL/GenBank/DDBJ whole genome shotgun (WGS) entry which is preliminary data.</text>
</comment>
<gene>
    <name evidence="1" type="ORF">VCHENC02_2636A</name>
</gene>